<dbReference type="RefSeq" id="WP_344087920.1">
    <property type="nucleotide sequence ID" value="NZ_BAAAHB010000011.1"/>
</dbReference>
<keyword evidence="1" id="KW-0175">Coiled coil</keyword>
<feature type="transmembrane region" description="Helical" evidence="3">
    <location>
        <begin position="86"/>
        <end position="107"/>
    </location>
</feature>
<feature type="transmembrane region" description="Helical" evidence="3">
    <location>
        <begin position="143"/>
        <end position="162"/>
    </location>
</feature>
<evidence type="ECO:0000256" key="2">
    <source>
        <dbReference type="SAM" id="MobiDB-lite"/>
    </source>
</evidence>
<evidence type="ECO:0000313" key="5">
    <source>
        <dbReference type="Proteomes" id="UP001499895"/>
    </source>
</evidence>
<feature type="transmembrane region" description="Helical" evidence="3">
    <location>
        <begin position="168"/>
        <end position="187"/>
    </location>
</feature>
<accession>A0ABP3JHW4</accession>
<proteinExistence type="predicted"/>
<name>A0ABP3JHW4_9ACTN</name>
<keyword evidence="5" id="KW-1185">Reference proteome</keyword>
<feature type="coiled-coil region" evidence="1">
    <location>
        <begin position="17"/>
        <end position="51"/>
    </location>
</feature>
<gene>
    <name evidence="4" type="ORF">GCM10009544_16140</name>
</gene>
<keyword evidence="3" id="KW-1133">Transmembrane helix</keyword>
<keyword evidence="3" id="KW-0812">Transmembrane</keyword>
<evidence type="ECO:0000256" key="3">
    <source>
        <dbReference type="SAM" id="Phobius"/>
    </source>
</evidence>
<sequence>MTHGFRTWDERQADAQLIRAKAEKLKAEAAISKAKAATDQLAEELRQTRLRKQLDAVNDDAADVARERKQGRRQASVDSGARFKRLVTTIIVLGMLASLPGQISYFFGLGRWLLLPVPFFCELLAWAGVEGTKWAHRKGLARWPFWILTGSLAGFAGFINATKGTAEFGPVAGYVLAAASVVGPLLAEVQQYLESKTAADGRSFEERARDRAENRKRAAARREQEGRDAKQDTERKRLFPDTWERYEHILAMWPRDAITREQAWEDATRSFLFPEVWKLYVKLLTARPGAWADRATLWGEAWRRSEQLPMGLTWGTLAGEIAAQQRIEKVLEDADRTPERLAVDLFLADVFGEEGDDGGPTGEAPGDCPKAGPGGGAKRAGAGEPKGSNPLGRKGKQPSGRTAPKTPLKPLDPVDLDKVRKLADILGSVDKLSARNVREAIGGGAQEYAVRLRDAVKNETP</sequence>
<feature type="region of interest" description="Disordered" evidence="2">
    <location>
        <begin position="354"/>
        <end position="417"/>
    </location>
</feature>
<dbReference type="EMBL" id="BAAAHB010000011">
    <property type="protein sequence ID" value="GAA0454136.1"/>
    <property type="molecule type" value="Genomic_DNA"/>
</dbReference>
<evidence type="ECO:0000256" key="1">
    <source>
        <dbReference type="SAM" id="Coils"/>
    </source>
</evidence>
<reference evidence="5" key="1">
    <citation type="journal article" date="2019" name="Int. J. Syst. Evol. Microbiol.">
        <title>The Global Catalogue of Microorganisms (GCM) 10K type strain sequencing project: providing services to taxonomists for standard genome sequencing and annotation.</title>
        <authorList>
            <consortium name="The Broad Institute Genomics Platform"/>
            <consortium name="The Broad Institute Genome Sequencing Center for Infectious Disease"/>
            <person name="Wu L."/>
            <person name="Ma J."/>
        </authorList>
    </citation>
    <scope>NUCLEOTIDE SEQUENCE [LARGE SCALE GENOMIC DNA]</scope>
    <source>
        <strain evidence="5">JCM 10649</strain>
    </source>
</reference>
<evidence type="ECO:0000313" key="4">
    <source>
        <dbReference type="EMBL" id="GAA0454136.1"/>
    </source>
</evidence>
<feature type="compositionally biased region" description="Low complexity" evidence="2">
    <location>
        <begin position="362"/>
        <end position="371"/>
    </location>
</feature>
<organism evidence="4 5">
    <name type="scientific">Streptomyces stramineus</name>
    <dbReference type="NCBI Taxonomy" id="173861"/>
    <lineage>
        <taxon>Bacteria</taxon>
        <taxon>Bacillati</taxon>
        <taxon>Actinomycetota</taxon>
        <taxon>Actinomycetes</taxon>
        <taxon>Kitasatosporales</taxon>
        <taxon>Streptomycetaceae</taxon>
        <taxon>Streptomyces</taxon>
    </lineage>
</organism>
<comment type="caution">
    <text evidence="4">The sequence shown here is derived from an EMBL/GenBank/DDBJ whole genome shotgun (WGS) entry which is preliminary data.</text>
</comment>
<keyword evidence="3" id="KW-0472">Membrane</keyword>
<dbReference type="Proteomes" id="UP001499895">
    <property type="component" value="Unassembled WGS sequence"/>
</dbReference>
<feature type="region of interest" description="Disordered" evidence="2">
    <location>
        <begin position="203"/>
        <end position="234"/>
    </location>
</feature>
<protein>
    <submittedName>
        <fullName evidence="4">Uncharacterized protein</fullName>
    </submittedName>
</protein>